<keyword evidence="4" id="KW-1185">Reference proteome</keyword>
<accession>A0A7V9W4A4</accession>
<sequence length="232" mass="27013">MSEVEQQAPRPRAAEGEATAGNAVERYRYVLTDQEAYELRLWWRRLVMDDKTLKRYTQQRPYPRGVRATLRRSATIESVMLTEAFRHLWLTLESRAWTEAVNEGPNKRNQRLEVWSVIAAVVCELRDETFDAPLGKRLGEKRPKTVDTPRMSDLRFQQLLDCHSREELIRRFRRALKLADNAGISVVRLADMVALWDLEQRGQYRVKAAQRFAFVMSDAYFKARALKPAAGD</sequence>
<gene>
    <name evidence="1" type="primary">casB</name>
    <name evidence="1" type="ORF">H1D44_17655</name>
    <name evidence="2" type="ORF">HOP48_18575</name>
</gene>
<dbReference type="NCBIfam" id="TIGR02548">
    <property type="entry name" value="casB_cse2"/>
    <property type="match status" value="1"/>
</dbReference>
<dbReference type="AlphaFoldDB" id="A0A7V9W4A4"/>
<evidence type="ECO:0000313" key="1">
    <source>
        <dbReference type="EMBL" id="MBA2780717.1"/>
    </source>
</evidence>
<dbReference type="Proteomes" id="UP000814353">
    <property type="component" value="Unassembled WGS sequence"/>
</dbReference>
<proteinExistence type="predicted"/>
<dbReference type="InterPro" id="IPR013382">
    <property type="entry name" value="CRISPR-assoc_prot_Cse2"/>
</dbReference>
<dbReference type="Pfam" id="PF09485">
    <property type="entry name" value="CRISPR_Cse2"/>
    <property type="match status" value="1"/>
</dbReference>
<name>A0A7V9W4A4_9GAMM</name>
<protein>
    <submittedName>
        <fullName evidence="1">Type I-E CRISPR-associated protein Cse2/CasB</fullName>
    </submittedName>
</protein>
<evidence type="ECO:0000313" key="4">
    <source>
        <dbReference type="Proteomes" id="UP000814353"/>
    </source>
</evidence>
<comment type="caution">
    <text evidence="1">The sequence shown here is derived from an EMBL/GenBank/DDBJ whole genome shotgun (WGS) entry which is preliminary data.</text>
</comment>
<reference evidence="1 3" key="2">
    <citation type="submission" date="2020-07" db="EMBL/GenBank/DDBJ databases">
        <title>Identification of Halomonas strains.</title>
        <authorList>
            <person name="Xiao Z."/>
            <person name="Shen J."/>
        </authorList>
    </citation>
    <scope>NUCLEOTIDE SEQUENCE [LARGE SCALE GENOMIC DNA]</scope>
    <source>
        <strain evidence="1 3">DSM 17331</strain>
    </source>
</reference>
<dbReference type="InterPro" id="IPR038287">
    <property type="entry name" value="Cse2_sf"/>
</dbReference>
<dbReference type="EMBL" id="JABFUB010000024">
    <property type="protein sequence ID" value="MCG6663541.1"/>
    <property type="molecule type" value="Genomic_DNA"/>
</dbReference>
<dbReference type="Gene3D" id="1.10.520.40">
    <property type="entry name" value="CRISPR-associated protein Cse2"/>
    <property type="match status" value="1"/>
</dbReference>
<reference evidence="2 4" key="1">
    <citation type="submission" date="2020-05" db="EMBL/GenBank/DDBJ databases">
        <title>Comparative genomic analysis of denitrifying bacteria from Halomonas genus.</title>
        <authorList>
            <person name="Wang L."/>
            <person name="Shao Z."/>
        </authorList>
    </citation>
    <scope>NUCLEOTIDE SEQUENCE [LARGE SCALE GENOMIC DNA]</scope>
    <source>
        <strain evidence="2 4">DSM 17331</strain>
    </source>
</reference>
<evidence type="ECO:0000313" key="3">
    <source>
        <dbReference type="Proteomes" id="UP000518091"/>
    </source>
</evidence>
<evidence type="ECO:0000313" key="2">
    <source>
        <dbReference type="EMBL" id="MCG6663541.1"/>
    </source>
</evidence>
<dbReference type="EMBL" id="JACEFT010000030">
    <property type="protein sequence ID" value="MBA2780717.1"/>
    <property type="molecule type" value="Genomic_DNA"/>
</dbReference>
<organism evidence="1 3">
    <name type="scientific">Billgrantia kenyensis</name>
    <dbReference type="NCBI Taxonomy" id="321266"/>
    <lineage>
        <taxon>Bacteria</taxon>
        <taxon>Pseudomonadati</taxon>
        <taxon>Pseudomonadota</taxon>
        <taxon>Gammaproteobacteria</taxon>
        <taxon>Oceanospirillales</taxon>
        <taxon>Halomonadaceae</taxon>
        <taxon>Billgrantia</taxon>
    </lineage>
</organism>
<dbReference type="RefSeq" id="WP_181516437.1">
    <property type="nucleotide sequence ID" value="NZ_JABFUB010000024.1"/>
</dbReference>
<dbReference type="CDD" id="cd09731">
    <property type="entry name" value="Cse2_I-E"/>
    <property type="match status" value="1"/>
</dbReference>
<dbReference type="Proteomes" id="UP000518091">
    <property type="component" value="Unassembled WGS sequence"/>
</dbReference>